<evidence type="ECO:0000259" key="3">
    <source>
        <dbReference type="Pfam" id="PF09394"/>
    </source>
</evidence>
<reference evidence="4 5" key="1">
    <citation type="submission" date="2020-01" db="EMBL/GenBank/DDBJ databases">
        <title>Complete genome sequence of Chitinophaga sp. H33E-04 isolated from quinoa roots.</title>
        <authorList>
            <person name="Weon H.-Y."/>
            <person name="Lee S.A."/>
        </authorList>
    </citation>
    <scope>NUCLEOTIDE SEQUENCE [LARGE SCALE GENOMIC DNA]</scope>
    <source>
        <strain evidence="4 5">H33E-04</strain>
    </source>
</reference>
<name>A0A6B9ZQJ8_9BACT</name>
<accession>A0A6B9ZQJ8</accession>
<evidence type="ECO:0000313" key="4">
    <source>
        <dbReference type="EMBL" id="QHS63283.1"/>
    </source>
</evidence>
<keyword evidence="2" id="KW-0789">Thiol protease inhibitor</keyword>
<dbReference type="Pfam" id="PF09394">
    <property type="entry name" value="Inhibitor_I42"/>
    <property type="match status" value="1"/>
</dbReference>
<proteinExistence type="predicted"/>
<dbReference type="InterPro" id="IPR018990">
    <property type="entry name" value="Prot_inh_I42_chagasin"/>
</dbReference>
<keyword evidence="1" id="KW-0646">Protease inhibitor</keyword>
<dbReference type="GO" id="GO:0004869">
    <property type="term" value="F:cysteine-type endopeptidase inhibitor activity"/>
    <property type="evidence" value="ECO:0007669"/>
    <property type="project" value="UniProtKB-KW"/>
</dbReference>
<dbReference type="Proteomes" id="UP000476411">
    <property type="component" value="Chromosome"/>
</dbReference>
<evidence type="ECO:0000313" key="5">
    <source>
        <dbReference type="Proteomes" id="UP000476411"/>
    </source>
</evidence>
<dbReference type="InterPro" id="IPR036331">
    <property type="entry name" value="Chagasin-like_sf"/>
</dbReference>
<organism evidence="4 5">
    <name type="scientific">Chitinophaga agri</name>
    <dbReference type="NCBI Taxonomy" id="2703787"/>
    <lineage>
        <taxon>Bacteria</taxon>
        <taxon>Pseudomonadati</taxon>
        <taxon>Bacteroidota</taxon>
        <taxon>Chitinophagia</taxon>
        <taxon>Chitinophagales</taxon>
        <taxon>Chitinophagaceae</taxon>
        <taxon>Chitinophaga</taxon>
    </lineage>
</organism>
<evidence type="ECO:0000256" key="2">
    <source>
        <dbReference type="ARBA" id="ARBA00022704"/>
    </source>
</evidence>
<gene>
    <name evidence="4" type="ORF">GWR21_27965</name>
</gene>
<dbReference type="KEGG" id="chih:GWR21_27965"/>
<feature type="domain" description="Proteinase inhibitor I42 chagasin" evidence="3">
    <location>
        <begin position="8"/>
        <end position="98"/>
    </location>
</feature>
<dbReference type="Gene3D" id="2.60.40.2020">
    <property type="match status" value="1"/>
</dbReference>
<dbReference type="AlphaFoldDB" id="A0A6B9ZQJ8"/>
<dbReference type="EMBL" id="CP048113">
    <property type="protein sequence ID" value="QHS63283.1"/>
    <property type="molecule type" value="Genomic_DNA"/>
</dbReference>
<evidence type="ECO:0000256" key="1">
    <source>
        <dbReference type="ARBA" id="ARBA00022690"/>
    </source>
</evidence>
<dbReference type="RefSeq" id="WP_162334999.1">
    <property type="nucleotide sequence ID" value="NZ_CP048113.1"/>
</dbReference>
<keyword evidence="5" id="KW-1185">Reference proteome</keyword>
<protein>
    <submittedName>
        <fullName evidence="4">Protease inhibitor I42 family protein</fullName>
    </submittedName>
</protein>
<sequence length="99" mass="11083">MESEAKEIKTGTSLPVILPGLGSAGFQWFFQISNTECAEIRPYDYTGDKIRQEVGISNEEAFVIQGKAPGTTTIIFEQRRVWEKEGAAINARRFEITVI</sequence>
<dbReference type="SUPFAM" id="SSF141066">
    <property type="entry name" value="ICP-like"/>
    <property type="match status" value="1"/>
</dbReference>